<dbReference type="AlphaFoldDB" id="A0A5C6CBH9"/>
<dbReference type="Proteomes" id="UP000318437">
    <property type="component" value="Unassembled WGS sequence"/>
</dbReference>
<sequence length="40" mass="4350">MQHGRMVLMTLSGCSGLDQSSVFVRQIASAALFRNVLNPN</sequence>
<proteinExistence type="predicted"/>
<dbReference type="EMBL" id="SJPS01000013">
    <property type="protein sequence ID" value="TWU20774.1"/>
    <property type="molecule type" value="Genomic_DNA"/>
</dbReference>
<accession>A0A5C6CBH9</accession>
<organism evidence="1 2">
    <name type="scientific">Bythopirellula polymerisocia</name>
    <dbReference type="NCBI Taxonomy" id="2528003"/>
    <lineage>
        <taxon>Bacteria</taxon>
        <taxon>Pseudomonadati</taxon>
        <taxon>Planctomycetota</taxon>
        <taxon>Planctomycetia</taxon>
        <taxon>Pirellulales</taxon>
        <taxon>Lacipirellulaceae</taxon>
        <taxon>Bythopirellula</taxon>
    </lineage>
</organism>
<evidence type="ECO:0000313" key="2">
    <source>
        <dbReference type="Proteomes" id="UP000318437"/>
    </source>
</evidence>
<keyword evidence="2" id="KW-1185">Reference proteome</keyword>
<comment type="caution">
    <text evidence="1">The sequence shown here is derived from an EMBL/GenBank/DDBJ whole genome shotgun (WGS) entry which is preliminary data.</text>
</comment>
<name>A0A5C6CBH9_9BACT</name>
<protein>
    <submittedName>
        <fullName evidence="1">Uncharacterized protein</fullName>
    </submittedName>
</protein>
<reference evidence="1 2" key="1">
    <citation type="submission" date="2019-02" db="EMBL/GenBank/DDBJ databases">
        <title>Deep-cultivation of Planctomycetes and their phenomic and genomic characterization uncovers novel biology.</title>
        <authorList>
            <person name="Wiegand S."/>
            <person name="Jogler M."/>
            <person name="Boedeker C."/>
            <person name="Pinto D."/>
            <person name="Vollmers J."/>
            <person name="Rivas-Marin E."/>
            <person name="Kohn T."/>
            <person name="Peeters S.H."/>
            <person name="Heuer A."/>
            <person name="Rast P."/>
            <person name="Oberbeckmann S."/>
            <person name="Bunk B."/>
            <person name="Jeske O."/>
            <person name="Meyerdierks A."/>
            <person name="Storesund J.E."/>
            <person name="Kallscheuer N."/>
            <person name="Luecker S."/>
            <person name="Lage O.M."/>
            <person name="Pohl T."/>
            <person name="Merkel B.J."/>
            <person name="Hornburger P."/>
            <person name="Mueller R.-W."/>
            <person name="Bruemmer F."/>
            <person name="Labrenz M."/>
            <person name="Spormann A.M."/>
            <person name="Op Den Camp H."/>
            <person name="Overmann J."/>
            <person name="Amann R."/>
            <person name="Jetten M.S.M."/>
            <person name="Mascher T."/>
            <person name="Medema M.H."/>
            <person name="Devos D.P."/>
            <person name="Kaster A.-K."/>
            <person name="Ovreas L."/>
            <person name="Rohde M."/>
            <person name="Galperin M.Y."/>
            <person name="Jogler C."/>
        </authorList>
    </citation>
    <scope>NUCLEOTIDE SEQUENCE [LARGE SCALE GENOMIC DNA]</scope>
    <source>
        <strain evidence="1 2">Pla144</strain>
    </source>
</reference>
<gene>
    <name evidence="1" type="ORF">Pla144_48250</name>
</gene>
<evidence type="ECO:0000313" key="1">
    <source>
        <dbReference type="EMBL" id="TWU20774.1"/>
    </source>
</evidence>